<proteinExistence type="predicted"/>
<organism evidence="1 2">
    <name type="scientific">Aedes aegypti</name>
    <name type="common">Yellowfever mosquito</name>
    <name type="synonym">Culex aegypti</name>
    <dbReference type="NCBI Taxonomy" id="7159"/>
    <lineage>
        <taxon>Eukaryota</taxon>
        <taxon>Metazoa</taxon>
        <taxon>Ecdysozoa</taxon>
        <taxon>Arthropoda</taxon>
        <taxon>Hexapoda</taxon>
        <taxon>Insecta</taxon>
        <taxon>Pterygota</taxon>
        <taxon>Neoptera</taxon>
        <taxon>Endopterygota</taxon>
        <taxon>Diptera</taxon>
        <taxon>Nematocera</taxon>
        <taxon>Culicoidea</taxon>
        <taxon>Culicidae</taxon>
        <taxon>Culicinae</taxon>
        <taxon>Aedini</taxon>
        <taxon>Aedes</taxon>
        <taxon>Stegomyia</taxon>
    </lineage>
</organism>
<dbReference type="FunCoup" id="A0A6I8U2C2">
    <property type="interactions" value="4"/>
</dbReference>
<dbReference type="OrthoDB" id="7732618at2759"/>
<dbReference type="InParanoid" id="A0A6I8U2C2"/>
<name>A0A6I8U2C2_AEDAE</name>
<protein>
    <submittedName>
        <fullName evidence="1">Uncharacterized protein</fullName>
    </submittedName>
</protein>
<gene>
    <name evidence="1" type="primary">5565035</name>
</gene>
<sequence length="225" mass="25275">MNEAFRAIDAKGNQDDGEDDDGLVEMTDFYDPIAALLSSIGGEAENLTEELRKYDIKYEHLSGLCDEDLVVLGLKSKKIREEVLAEIAVLPNQMDHYDQAIKSLNIQDYARDILTNVQSHLDSLCALLTLTQLKLSAQHVENVQIENDKYASEAAVSICEKLAMKSGEIEQFIKELKKGRFSRDNIRSKHKSSNRAGSHLNKVLLASLLIGCAYFGFRNFKHLIK</sequence>
<accession>A0A6I8U2C2</accession>
<reference evidence="1 2" key="1">
    <citation type="submission" date="2017-06" db="EMBL/GenBank/DDBJ databases">
        <title>Aedes aegypti genome working group (AGWG) sequencing and assembly.</title>
        <authorList>
            <consortium name="Aedes aegypti Genome Working Group (AGWG)"/>
            <person name="Matthews B.J."/>
        </authorList>
    </citation>
    <scope>NUCLEOTIDE SEQUENCE [LARGE SCALE GENOMIC DNA]</scope>
    <source>
        <strain evidence="1 2">LVP_AGWG</strain>
    </source>
</reference>
<dbReference type="AlphaFoldDB" id="A0A6I8U2C2"/>
<dbReference type="Proteomes" id="UP000008820">
    <property type="component" value="Chromosome 1"/>
</dbReference>
<evidence type="ECO:0000313" key="2">
    <source>
        <dbReference type="Proteomes" id="UP000008820"/>
    </source>
</evidence>
<keyword evidence="2" id="KW-1185">Reference proteome</keyword>
<dbReference type="EnsemblMetazoa" id="AAEL021258-RA">
    <property type="protein sequence ID" value="AAEL021258-PA"/>
    <property type="gene ID" value="AAEL021258"/>
</dbReference>
<reference evidence="1" key="2">
    <citation type="submission" date="2020-05" db="UniProtKB">
        <authorList>
            <consortium name="EnsemblMetazoa"/>
        </authorList>
    </citation>
    <scope>IDENTIFICATION</scope>
    <source>
        <strain evidence="1">LVP_AGWG</strain>
    </source>
</reference>
<evidence type="ECO:0000313" key="1">
    <source>
        <dbReference type="EnsemblMetazoa" id="AAEL021258-PA"/>
    </source>
</evidence>